<dbReference type="AlphaFoldDB" id="A0A858BRN6"/>
<accession>A0A858BRN6</accession>
<name>A0A858BRN6_9FIRM</name>
<dbReference type="EMBL" id="CP048649">
    <property type="protein sequence ID" value="QIB68601.1"/>
    <property type="molecule type" value="Genomic_DNA"/>
</dbReference>
<proteinExistence type="predicted"/>
<dbReference type="Proteomes" id="UP000466848">
    <property type="component" value="Chromosome"/>
</dbReference>
<sequence>MRKQPYKPKYPIIKKIFPIFRWIQCDYCGCKFKKEYGWEIWVRSVFANIEAERRYSCMTCNPDEETVKKRLVPDPFRNYSIGTGRANIDAAALPDKE</sequence>
<dbReference type="RefSeq" id="WP_163065464.1">
    <property type="nucleotide sequence ID" value="NZ_CP048649.1"/>
</dbReference>
<evidence type="ECO:0000313" key="1">
    <source>
        <dbReference type="EMBL" id="QIB68601.1"/>
    </source>
</evidence>
<gene>
    <name evidence="1" type="ORF">Ami103574_04365</name>
</gene>
<evidence type="ECO:0000313" key="2">
    <source>
        <dbReference type="Proteomes" id="UP000466848"/>
    </source>
</evidence>
<dbReference type="KEGG" id="abut:Ami103574_04365"/>
<organism evidence="1 2">
    <name type="scientific">Aminipila butyrica</name>
    <dbReference type="NCBI Taxonomy" id="433296"/>
    <lineage>
        <taxon>Bacteria</taxon>
        <taxon>Bacillati</taxon>
        <taxon>Bacillota</taxon>
        <taxon>Clostridia</taxon>
        <taxon>Peptostreptococcales</taxon>
        <taxon>Anaerovoracaceae</taxon>
        <taxon>Aminipila</taxon>
    </lineage>
</organism>
<reference evidence="1 2" key="1">
    <citation type="submission" date="2020-02" db="EMBL/GenBank/DDBJ databases">
        <authorList>
            <person name="Kim Y.B."/>
            <person name="Roh S.W."/>
        </authorList>
    </citation>
    <scope>NUCLEOTIDE SEQUENCE [LARGE SCALE GENOMIC DNA]</scope>
    <source>
        <strain evidence="1 2">DSM 103574</strain>
    </source>
</reference>
<keyword evidence="2" id="KW-1185">Reference proteome</keyword>
<protein>
    <submittedName>
        <fullName evidence="1">Uncharacterized protein</fullName>
    </submittedName>
</protein>